<comment type="caution">
    <text evidence="1">The sequence shown here is derived from an EMBL/GenBank/DDBJ whole genome shotgun (WGS) entry which is preliminary data.</text>
</comment>
<reference evidence="1" key="1">
    <citation type="submission" date="2023-03" db="EMBL/GenBank/DDBJ databases">
        <title>Massive genome expansion in bonnet fungi (Mycena s.s.) driven by repeated elements and novel gene families across ecological guilds.</title>
        <authorList>
            <consortium name="Lawrence Berkeley National Laboratory"/>
            <person name="Harder C.B."/>
            <person name="Miyauchi S."/>
            <person name="Viragh M."/>
            <person name="Kuo A."/>
            <person name="Thoen E."/>
            <person name="Andreopoulos B."/>
            <person name="Lu D."/>
            <person name="Skrede I."/>
            <person name="Drula E."/>
            <person name="Henrissat B."/>
            <person name="Morin E."/>
            <person name="Kohler A."/>
            <person name="Barry K."/>
            <person name="LaButti K."/>
            <person name="Morin E."/>
            <person name="Salamov A."/>
            <person name="Lipzen A."/>
            <person name="Mereny Z."/>
            <person name="Hegedus B."/>
            <person name="Baldrian P."/>
            <person name="Stursova M."/>
            <person name="Weitz H."/>
            <person name="Taylor A."/>
            <person name="Grigoriev I.V."/>
            <person name="Nagy L.G."/>
            <person name="Martin F."/>
            <person name="Kauserud H."/>
        </authorList>
    </citation>
    <scope>NUCLEOTIDE SEQUENCE</scope>
    <source>
        <strain evidence="1">9284</strain>
    </source>
</reference>
<gene>
    <name evidence="1" type="ORF">FB45DRAFT_929482</name>
</gene>
<dbReference type="Proteomes" id="UP001221142">
    <property type="component" value="Unassembled WGS sequence"/>
</dbReference>
<dbReference type="EMBL" id="JARKIF010000017">
    <property type="protein sequence ID" value="KAJ7620105.1"/>
    <property type="molecule type" value="Genomic_DNA"/>
</dbReference>
<keyword evidence="2" id="KW-1185">Reference proteome</keyword>
<protein>
    <submittedName>
        <fullName evidence="1">Uncharacterized protein</fullName>
    </submittedName>
</protein>
<evidence type="ECO:0000313" key="1">
    <source>
        <dbReference type="EMBL" id="KAJ7620105.1"/>
    </source>
</evidence>
<proteinExistence type="predicted"/>
<dbReference type="AlphaFoldDB" id="A0AAD7FI46"/>
<name>A0AAD7FI46_9AGAR</name>
<accession>A0AAD7FI46</accession>
<organism evidence="1 2">
    <name type="scientific">Roridomyces roridus</name>
    <dbReference type="NCBI Taxonomy" id="1738132"/>
    <lineage>
        <taxon>Eukaryota</taxon>
        <taxon>Fungi</taxon>
        <taxon>Dikarya</taxon>
        <taxon>Basidiomycota</taxon>
        <taxon>Agaricomycotina</taxon>
        <taxon>Agaricomycetes</taxon>
        <taxon>Agaricomycetidae</taxon>
        <taxon>Agaricales</taxon>
        <taxon>Marasmiineae</taxon>
        <taxon>Mycenaceae</taxon>
        <taxon>Roridomyces</taxon>
    </lineage>
</organism>
<evidence type="ECO:0000313" key="2">
    <source>
        <dbReference type="Proteomes" id="UP001221142"/>
    </source>
</evidence>
<sequence length="298" mass="34278">MVEHSTQALLPPELERVIFELAAYTRPLSIPRLMLVAWRVKAWVEPLLYRVLLLTDPKTWYASRAGLHGASQYPYQDDHAFSQIFAIPPSVLQTSVQHLCLLQIDQELAHFLLSNCLSVHDLWLLTNLGTSLDLVGALRLKRLHYHITDIFQNNTVDFTHSLFLQITHLEIFDSPRDLPDGSWSNLALIPNLTHLAFNDDGFLPLLPSVLRACASLRVLALVMPSSSPVRVQISDELTQDMRFVWMACDEYIRDWHQGALTGEDYWARAEAFIDRRRRGDLTDPLQYWIERDASQRLP</sequence>